<comment type="similarity">
    <text evidence="2 6">Belongs to the dTDP-4-dehydrorhamnose reductase family.</text>
</comment>
<evidence type="ECO:0000256" key="5">
    <source>
        <dbReference type="ARBA" id="ARBA00048200"/>
    </source>
</evidence>
<evidence type="ECO:0000313" key="9">
    <source>
        <dbReference type="Proteomes" id="UP001207440"/>
    </source>
</evidence>
<dbReference type="InterPro" id="IPR005913">
    <property type="entry name" value="dTDP_dehydrorham_reduct"/>
</dbReference>
<dbReference type="GO" id="GO:0008831">
    <property type="term" value="F:dTDP-4-dehydrorhamnose reductase activity"/>
    <property type="evidence" value="ECO:0007669"/>
    <property type="project" value="UniProtKB-EC"/>
</dbReference>
<evidence type="ECO:0000256" key="2">
    <source>
        <dbReference type="ARBA" id="ARBA00010944"/>
    </source>
</evidence>
<comment type="pathway">
    <text evidence="1 6">Carbohydrate biosynthesis; dTDP-L-rhamnose biosynthesis.</text>
</comment>
<dbReference type="GO" id="GO:0005829">
    <property type="term" value="C:cytosol"/>
    <property type="evidence" value="ECO:0007669"/>
    <property type="project" value="TreeGrafter"/>
</dbReference>
<keyword evidence="6" id="KW-0521">NADP</keyword>
<dbReference type="EC" id="1.1.1.133" evidence="3 6"/>
<organism evidence="8 9">
    <name type="scientific">Riemerella anatipestifer</name>
    <name type="common">Moraxella anatipestifer</name>
    <dbReference type="NCBI Taxonomy" id="34085"/>
    <lineage>
        <taxon>Bacteria</taxon>
        <taxon>Pseudomonadati</taxon>
        <taxon>Bacteroidota</taxon>
        <taxon>Flavobacteriia</taxon>
        <taxon>Flavobacteriales</taxon>
        <taxon>Weeksellaceae</taxon>
        <taxon>Riemerella</taxon>
    </lineage>
</organism>
<dbReference type="Gene3D" id="3.90.25.10">
    <property type="entry name" value="UDP-galactose 4-epimerase, domain 1"/>
    <property type="match status" value="1"/>
</dbReference>
<protein>
    <recommendedName>
        <fullName evidence="4 6">dTDP-4-dehydrorhamnose reductase</fullName>
        <ecNumber evidence="3 6">1.1.1.133</ecNumber>
    </recommendedName>
</protein>
<dbReference type="Gene3D" id="3.40.50.720">
    <property type="entry name" value="NAD(P)-binding Rossmann-like Domain"/>
    <property type="match status" value="1"/>
</dbReference>
<comment type="caution">
    <text evidence="8">The sequence shown here is derived from an EMBL/GenBank/DDBJ whole genome shotgun (WGS) entry which is preliminary data.</text>
</comment>
<dbReference type="NCBIfam" id="TIGR01214">
    <property type="entry name" value="rmlD"/>
    <property type="match status" value="1"/>
</dbReference>
<dbReference type="RefSeq" id="WP_214193715.1">
    <property type="nucleotide sequence ID" value="NZ_CP081925.1"/>
</dbReference>
<keyword evidence="6 8" id="KW-0560">Oxidoreductase</keyword>
<sequence>MSRILVTGAGGQLGNCFKKLEENYPQYNFVFKTSKELDITDEGAVLDIFNEEKPSVCINAAAYTAVDLAEQEQEKAYDINANGVENLAKACQENQTLLIHISTDYVFDGDTNLPYSEDDFTNPLGVYGKSKLRGEELALENNPNTIVIRTSWLYSEFNKNFVKTMLHLFSQKDELNIVNDQFGQPTNANDLAEAVMKIIETPSKKMGIYHFSNYSETTWYEFATKIKEFSKSNIKLNPIPTEAYPTPAKRPHRSTFALDKIEKDYQIEIKYWQPSLESCIEILKENEEKPVVHYEMKKTRVVY</sequence>
<dbReference type="AlphaFoldDB" id="A0AAP3ANY3"/>
<dbReference type="SUPFAM" id="SSF51735">
    <property type="entry name" value="NAD(P)-binding Rossmann-fold domains"/>
    <property type="match status" value="1"/>
</dbReference>
<reference evidence="8" key="1">
    <citation type="submission" date="2022-10" db="EMBL/GenBank/DDBJ databases">
        <title>Sifting through the core-genome to identify putative cross-protective antigens against Riemerella anatipestifer.</title>
        <authorList>
            <person name="Zheng X."/>
            <person name="Zhang W."/>
        </authorList>
    </citation>
    <scope>NUCLEOTIDE SEQUENCE</scope>
    <source>
        <strain evidence="8">ZWRA178</strain>
    </source>
</reference>
<evidence type="ECO:0000259" key="7">
    <source>
        <dbReference type="Pfam" id="PF04321"/>
    </source>
</evidence>
<evidence type="ECO:0000256" key="1">
    <source>
        <dbReference type="ARBA" id="ARBA00004781"/>
    </source>
</evidence>
<dbReference type="Proteomes" id="UP001207440">
    <property type="component" value="Unassembled WGS sequence"/>
</dbReference>
<dbReference type="EMBL" id="JAOZYT010000023">
    <property type="protein sequence ID" value="MCW0523653.1"/>
    <property type="molecule type" value="Genomic_DNA"/>
</dbReference>
<comment type="catalytic activity">
    <reaction evidence="5">
        <text>dTDP-beta-L-rhamnose + NADP(+) = dTDP-4-dehydro-beta-L-rhamnose + NADPH + H(+)</text>
        <dbReference type="Rhea" id="RHEA:21796"/>
        <dbReference type="ChEBI" id="CHEBI:15378"/>
        <dbReference type="ChEBI" id="CHEBI:57510"/>
        <dbReference type="ChEBI" id="CHEBI:57783"/>
        <dbReference type="ChEBI" id="CHEBI:58349"/>
        <dbReference type="ChEBI" id="CHEBI:62830"/>
        <dbReference type="EC" id="1.1.1.133"/>
    </reaction>
</comment>
<dbReference type="InterPro" id="IPR036291">
    <property type="entry name" value="NAD(P)-bd_dom_sf"/>
</dbReference>
<name>A0AAP3ANY3_RIEAN</name>
<comment type="function">
    <text evidence="6">Catalyzes the reduction of dTDP-6-deoxy-L-lyxo-4-hexulose to yield dTDP-L-rhamnose.</text>
</comment>
<proteinExistence type="inferred from homology"/>
<dbReference type="PANTHER" id="PTHR10491">
    <property type="entry name" value="DTDP-4-DEHYDRORHAMNOSE REDUCTASE"/>
    <property type="match status" value="1"/>
</dbReference>
<evidence type="ECO:0000256" key="4">
    <source>
        <dbReference type="ARBA" id="ARBA00017099"/>
    </source>
</evidence>
<dbReference type="CDD" id="cd05254">
    <property type="entry name" value="dTDP_HR_like_SDR_e"/>
    <property type="match status" value="1"/>
</dbReference>
<accession>A0AAP3ANY3</accession>
<dbReference type="PANTHER" id="PTHR10491:SF4">
    <property type="entry name" value="METHIONINE ADENOSYLTRANSFERASE 2 SUBUNIT BETA"/>
    <property type="match status" value="1"/>
</dbReference>
<gene>
    <name evidence="8" type="primary">rfbD</name>
    <name evidence="8" type="ORF">OKE68_04900</name>
</gene>
<evidence type="ECO:0000256" key="6">
    <source>
        <dbReference type="RuleBase" id="RU364082"/>
    </source>
</evidence>
<dbReference type="Pfam" id="PF04321">
    <property type="entry name" value="RmlD_sub_bind"/>
    <property type="match status" value="1"/>
</dbReference>
<dbReference type="GO" id="GO:0019305">
    <property type="term" value="P:dTDP-rhamnose biosynthetic process"/>
    <property type="evidence" value="ECO:0007669"/>
    <property type="project" value="TreeGrafter"/>
</dbReference>
<dbReference type="InterPro" id="IPR029903">
    <property type="entry name" value="RmlD-like-bd"/>
</dbReference>
<evidence type="ECO:0000313" key="8">
    <source>
        <dbReference type="EMBL" id="MCW0523653.1"/>
    </source>
</evidence>
<feature type="domain" description="RmlD-like substrate binding" evidence="7">
    <location>
        <begin position="3"/>
        <end position="283"/>
    </location>
</feature>
<evidence type="ECO:0000256" key="3">
    <source>
        <dbReference type="ARBA" id="ARBA00012929"/>
    </source>
</evidence>